<evidence type="ECO:0000256" key="1">
    <source>
        <dbReference type="SAM" id="Phobius"/>
    </source>
</evidence>
<accession>Q218L1</accession>
<dbReference type="eggNOG" id="ENOG5032EVE">
    <property type="taxonomic scope" value="Bacteria"/>
</dbReference>
<evidence type="ECO:0008006" key="3">
    <source>
        <dbReference type="Google" id="ProtNLM"/>
    </source>
</evidence>
<dbReference type="EMBL" id="CP000301">
    <property type="protein sequence ID" value="ABD87175.1"/>
    <property type="molecule type" value="Genomic_DNA"/>
</dbReference>
<evidence type="ECO:0000313" key="2">
    <source>
        <dbReference type="EMBL" id="ABD87175.1"/>
    </source>
</evidence>
<proteinExistence type="predicted"/>
<keyword evidence="1" id="KW-0472">Membrane</keyword>
<dbReference type="AlphaFoldDB" id="Q218L1"/>
<feature type="transmembrane region" description="Helical" evidence="1">
    <location>
        <begin position="48"/>
        <end position="68"/>
    </location>
</feature>
<dbReference type="RefSeq" id="WP_011472079.1">
    <property type="nucleotide sequence ID" value="NC_007925.1"/>
</dbReference>
<keyword evidence="1" id="KW-0812">Transmembrane</keyword>
<name>Q218L1_RHOPB</name>
<dbReference type="KEGG" id="rpc:RPC_1613"/>
<protein>
    <recommendedName>
        <fullName evidence="3">Amino acid transporter</fullName>
    </recommendedName>
</protein>
<keyword evidence="1" id="KW-1133">Transmembrane helix</keyword>
<dbReference type="HOGENOM" id="CLU_195326_0_0_5"/>
<gene>
    <name evidence="2" type="ordered locus">RPC_1613</name>
</gene>
<feature type="transmembrane region" description="Helical" evidence="1">
    <location>
        <begin position="20"/>
        <end position="41"/>
    </location>
</feature>
<organism evidence="2">
    <name type="scientific">Rhodopseudomonas palustris (strain BisB18)</name>
    <dbReference type="NCBI Taxonomy" id="316056"/>
    <lineage>
        <taxon>Bacteria</taxon>
        <taxon>Pseudomonadati</taxon>
        <taxon>Pseudomonadota</taxon>
        <taxon>Alphaproteobacteria</taxon>
        <taxon>Hyphomicrobiales</taxon>
        <taxon>Nitrobacteraceae</taxon>
        <taxon>Rhodopseudomonas</taxon>
    </lineage>
</organism>
<reference evidence="2" key="1">
    <citation type="submission" date="2006-03" db="EMBL/GenBank/DDBJ databases">
        <title>Complete sequence of Rhodopseudomonas palustris BisB18.</title>
        <authorList>
            <consortium name="US DOE Joint Genome Institute"/>
            <person name="Copeland A."/>
            <person name="Lucas S."/>
            <person name="Lapidus A."/>
            <person name="Barry K."/>
            <person name="Detter J.C."/>
            <person name="Glavina del Rio T."/>
            <person name="Hammon N."/>
            <person name="Israni S."/>
            <person name="Dalin E."/>
            <person name="Tice H."/>
            <person name="Pitluck S."/>
            <person name="Chain P."/>
            <person name="Malfatti S."/>
            <person name="Shin M."/>
            <person name="Vergez L."/>
            <person name="Schmutz J."/>
            <person name="Larimer F."/>
            <person name="Land M."/>
            <person name="Hauser L."/>
            <person name="Pelletier D.A."/>
            <person name="Kyrpides N."/>
            <person name="Anderson I."/>
            <person name="Oda Y."/>
            <person name="Harwood C.S."/>
            <person name="Richardson P."/>
        </authorList>
    </citation>
    <scope>NUCLEOTIDE SEQUENCE [LARGE SCALE GENOMIC DNA]</scope>
    <source>
        <strain evidence="2">BisB18</strain>
    </source>
</reference>
<sequence>MSKLVRNERLKLTANWLNTLATAIFAVGGFGPLVSYGFGLVPSSIDRLTVIAAAGTCLVVATTIHLAARGVLGSLSE</sequence>